<feature type="compositionally biased region" description="Basic and acidic residues" evidence="1">
    <location>
        <begin position="63"/>
        <end position="80"/>
    </location>
</feature>
<feature type="region of interest" description="Disordered" evidence="1">
    <location>
        <begin position="60"/>
        <end position="80"/>
    </location>
</feature>
<proteinExistence type="predicted"/>
<gene>
    <name evidence="2" type="ORF">ABT39_MTgene2596</name>
</gene>
<name>A0A101LUB2_PICGL</name>
<evidence type="ECO:0000256" key="1">
    <source>
        <dbReference type="SAM" id="MobiDB-lite"/>
    </source>
</evidence>
<protein>
    <recommendedName>
        <fullName evidence="3">Retrotransposon gag domain-containing protein</fullName>
    </recommendedName>
</protein>
<sequence length="165" mass="19297">MDTSSSRTRSDNMGTSQGHILISDHLNHEEFAREVKALKSQVDEQPSYLREIKGMLESLGSKLENRGKRPSTDGNHDQEESLKCRKLGYALRKQKAPIFNEIVRRENEAEAWLVNIERHMLLYDFNSLEKTKFASYQFTDYANLWWDHLSLWSSDYVPKEERKSG</sequence>
<evidence type="ECO:0008006" key="3">
    <source>
        <dbReference type="Google" id="ProtNLM"/>
    </source>
</evidence>
<organism evidence="2">
    <name type="scientific">Picea glauca</name>
    <name type="common">White spruce</name>
    <name type="synonym">Pinus glauca</name>
    <dbReference type="NCBI Taxonomy" id="3330"/>
    <lineage>
        <taxon>Eukaryota</taxon>
        <taxon>Viridiplantae</taxon>
        <taxon>Streptophyta</taxon>
        <taxon>Embryophyta</taxon>
        <taxon>Tracheophyta</taxon>
        <taxon>Spermatophyta</taxon>
        <taxon>Pinopsida</taxon>
        <taxon>Pinidae</taxon>
        <taxon>Conifers I</taxon>
        <taxon>Pinales</taxon>
        <taxon>Pinaceae</taxon>
        <taxon>Picea</taxon>
    </lineage>
</organism>
<geneLocation type="mitochondrion" evidence="2"/>
<comment type="caution">
    <text evidence="2">The sequence shown here is derived from an EMBL/GenBank/DDBJ whole genome shotgun (WGS) entry which is preliminary data.</text>
</comment>
<evidence type="ECO:0000313" key="2">
    <source>
        <dbReference type="EMBL" id="KUM45494.1"/>
    </source>
</evidence>
<accession>A0A101LUB2</accession>
<dbReference type="AlphaFoldDB" id="A0A101LUB2"/>
<keyword evidence="2" id="KW-0496">Mitochondrion</keyword>
<reference evidence="2" key="1">
    <citation type="journal article" date="2015" name="Genome Biol. Evol.">
        <title>Organellar Genomes of White Spruce (Picea glauca): Assembly and Annotation.</title>
        <authorList>
            <person name="Jackman S.D."/>
            <person name="Warren R.L."/>
            <person name="Gibb E.A."/>
            <person name="Vandervalk B.P."/>
            <person name="Mohamadi H."/>
            <person name="Chu J."/>
            <person name="Raymond A."/>
            <person name="Pleasance S."/>
            <person name="Coope R."/>
            <person name="Wildung M.R."/>
            <person name="Ritland C.E."/>
            <person name="Bousquet J."/>
            <person name="Jones S.J."/>
            <person name="Bohlmann J."/>
            <person name="Birol I."/>
        </authorList>
    </citation>
    <scope>NUCLEOTIDE SEQUENCE [LARGE SCALE GENOMIC DNA]</scope>
    <source>
        <tissue evidence="2">Flushing bud</tissue>
    </source>
</reference>
<dbReference type="EMBL" id="LKAM01000018">
    <property type="protein sequence ID" value="KUM45494.1"/>
    <property type="molecule type" value="Genomic_DNA"/>
</dbReference>